<dbReference type="Pfam" id="PF04371">
    <property type="entry name" value="PAD_porph"/>
    <property type="match status" value="1"/>
</dbReference>
<dbReference type="PANTHER" id="PTHR31377">
    <property type="entry name" value="AGMATINE DEIMINASE-RELATED"/>
    <property type="match status" value="1"/>
</dbReference>
<evidence type="ECO:0000313" key="2">
    <source>
        <dbReference type="EMBL" id="AFD05769.1"/>
    </source>
</evidence>
<name>H8KY31_SOLCM</name>
<dbReference type="SUPFAM" id="SSF55909">
    <property type="entry name" value="Pentein"/>
    <property type="match status" value="1"/>
</dbReference>
<evidence type="ECO:0000256" key="1">
    <source>
        <dbReference type="ARBA" id="ARBA00022801"/>
    </source>
</evidence>
<dbReference type="InterPro" id="IPR007466">
    <property type="entry name" value="Peptidyl-Arg-deiminase_porph"/>
</dbReference>
<keyword evidence="1" id="KW-0378">Hydrolase</keyword>
<organism evidence="2 3">
    <name type="scientific">Solitalea canadensis (strain ATCC 29591 / DSM 3403 / JCM 21819 / LMG 8368 / NBRC 15130 / NCIMB 12057 / USAM 9D)</name>
    <name type="common">Flexibacter canadensis</name>
    <dbReference type="NCBI Taxonomy" id="929556"/>
    <lineage>
        <taxon>Bacteria</taxon>
        <taxon>Pseudomonadati</taxon>
        <taxon>Bacteroidota</taxon>
        <taxon>Sphingobacteriia</taxon>
        <taxon>Sphingobacteriales</taxon>
        <taxon>Sphingobacteriaceae</taxon>
        <taxon>Solitalea</taxon>
    </lineage>
</organism>
<dbReference type="GO" id="GO:0047632">
    <property type="term" value="F:agmatine deiminase activity"/>
    <property type="evidence" value="ECO:0007669"/>
    <property type="project" value="TreeGrafter"/>
</dbReference>
<dbReference type="KEGG" id="scn:Solca_0644"/>
<dbReference type="STRING" id="929556.Solca_0644"/>
<sequence length="358" mass="40461">MDYGLWTIDKTMQAINTLPAGYHFPAEWAKHTATWLSWPHKEASWPGKIDSIYPIYAQFIKAVAEGEQVYINVNDEQMKVFATSQLEKQGVDLSKVSFFIHPTNDAWCRDHGPAFLINPTEKKKLIVDWGYNAWGGKYPPFDLDDVIPTRIAKHYDIPVYYPGIVMEGGSVDFNGAGTVLTTTACLLNENRNPHLNQGQIEDYLRSFYGVEQVLWLGDGIVGDDTDGHIDDITRFVNEDTVVTVVEHNKSDENYELLQENLHALNKMRLLNGKQLNVIELPMPDAVIYDDMRLPASYANFYISNAAVVVPTYRSKNDQLALDILTKCFPDRKVIGLDSTDIIWGLGSFHCLSQQEPAV</sequence>
<reference evidence="2" key="1">
    <citation type="submission" date="2012-02" db="EMBL/GenBank/DDBJ databases">
        <title>The complete genome of Solitalea canadensis DSM 3403.</title>
        <authorList>
            <consortium name="US DOE Joint Genome Institute (JGI-PGF)"/>
            <person name="Lucas S."/>
            <person name="Copeland A."/>
            <person name="Lapidus A."/>
            <person name="Glavina del Rio T."/>
            <person name="Dalin E."/>
            <person name="Tice H."/>
            <person name="Bruce D."/>
            <person name="Goodwin L."/>
            <person name="Pitluck S."/>
            <person name="Peters L."/>
            <person name="Ovchinnikova G."/>
            <person name="Lu M."/>
            <person name="Kyrpides N."/>
            <person name="Mavromatis K."/>
            <person name="Ivanova N."/>
            <person name="Brettin T."/>
            <person name="Detter J.C."/>
            <person name="Han C."/>
            <person name="Larimer F."/>
            <person name="Land M."/>
            <person name="Hauser L."/>
            <person name="Markowitz V."/>
            <person name="Cheng J.-F."/>
            <person name="Hugenholtz P."/>
            <person name="Woyke T."/>
            <person name="Wu D."/>
            <person name="Spring S."/>
            <person name="Schroeder M."/>
            <person name="Kopitz M."/>
            <person name="Brambilla E."/>
            <person name="Klenk H.-P."/>
            <person name="Eisen J.A."/>
        </authorList>
    </citation>
    <scope>NUCLEOTIDE SEQUENCE</scope>
    <source>
        <strain evidence="2">DSM 3403</strain>
    </source>
</reference>
<keyword evidence="3" id="KW-1185">Reference proteome</keyword>
<dbReference type="AlphaFoldDB" id="H8KY31"/>
<dbReference type="GO" id="GO:0004668">
    <property type="term" value="F:protein-arginine deiminase activity"/>
    <property type="evidence" value="ECO:0007669"/>
    <property type="project" value="InterPro"/>
</dbReference>
<evidence type="ECO:0000313" key="3">
    <source>
        <dbReference type="Proteomes" id="UP000007590"/>
    </source>
</evidence>
<dbReference type="GO" id="GO:0009446">
    <property type="term" value="P:putrescine biosynthetic process"/>
    <property type="evidence" value="ECO:0007669"/>
    <property type="project" value="InterPro"/>
</dbReference>
<gene>
    <name evidence="2" type="ordered locus">Solca_0644</name>
</gene>
<dbReference type="eggNOG" id="COG2957">
    <property type="taxonomic scope" value="Bacteria"/>
</dbReference>
<dbReference type="PANTHER" id="PTHR31377:SF0">
    <property type="entry name" value="AGMATINE DEIMINASE-RELATED"/>
    <property type="match status" value="1"/>
</dbReference>
<protein>
    <submittedName>
        <fullName evidence="2">Peptidylarginine deiminase-like enzyme</fullName>
    </submittedName>
</protein>
<dbReference type="HOGENOM" id="CLU_037682_0_0_10"/>
<dbReference type="EMBL" id="CP003349">
    <property type="protein sequence ID" value="AFD05769.1"/>
    <property type="molecule type" value="Genomic_DNA"/>
</dbReference>
<dbReference type="RefSeq" id="WP_014678997.1">
    <property type="nucleotide sequence ID" value="NC_017770.1"/>
</dbReference>
<proteinExistence type="predicted"/>
<dbReference type="Gene3D" id="3.75.10.10">
    <property type="entry name" value="L-arginine/glycine Amidinotransferase, Chain A"/>
    <property type="match status" value="1"/>
</dbReference>
<dbReference type="Proteomes" id="UP000007590">
    <property type="component" value="Chromosome"/>
</dbReference>
<accession>H8KY31</accession>